<reference evidence="14 15" key="1">
    <citation type="journal article" date="2008" name="Nature">
        <title>Genome analysis of the platypus reveals unique signatures of evolution.</title>
        <authorList>
            <person name="Warren W.C."/>
            <person name="Hillier L.W."/>
            <person name="Marshall Graves J.A."/>
            <person name="Birney E."/>
            <person name="Ponting C.P."/>
            <person name="Grutzner F."/>
            <person name="Belov K."/>
            <person name="Miller W."/>
            <person name="Clarke L."/>
            <person name="Chinwalla A.T."/>
            <person name="Yang S.P."/>
            <person name="Heger A."/>
            <person name="Locke D.P."/>
            <person name="Miethke P."/>
            <person name="Waters P.D."/>
            <person name="Veyrunes F."/>
            <person name="Fulton L."/>
            <person name="Fulton B."/>
            <person name="Graves T."/>
            <person name="Wallis J."/>
            <person name="Puente X.S."/>
            <person name="Lopez-Otin C."/>
            <person name="Ordonez G.R."/>
            <person name="Eichler E.E."/>
            <person name="Chen L."/>
            <person name="Cheng Z."/>
            <person name="Deakin J.E."/>
            <person name="Alsop A."/>
            <person name="Thompson K."/>
            <person name="Kirby P."/>
            <person name="Papenfuss A.T."/>
            <person name="Wakefield M.J."/>
            <person name="Olender T."/>
            <person name="Lancet D."/>
            <person name="Huttley G.A."/>
            <person name="Smit A.F."/>
            <person name="Pask A."/>
            <person name="Temple-Smith P."/>
            <person name="Batzer M.A."/>
            <person name="Walker J.A."/>
            <person name="Konkel M.K."/>
            <person name="Harris R.S."/>
            <person name="Whittington C.M."/>
            <person name="Wong E.S."/>
            <person name="Gemmell N.J."/>
            <person name="Buschiazzo E."/>
            <person name="Vargas Jentzsch I.M."/>
            <person name="Merkel A."/>
            <person name="Schmitz J."/>
            <person name="Zemann A."/>
            <person name="Churakov G."/>
            <person name="Kriegs J.O."/>
            <person name="Brosius J."/>
            <person name="Murchison E.P."/>
            <person name="Sachidanandam R."/>
            <person name="Smith C."/>
            <person name="Hannon G.J."/>
            <person name="Tsend-Ayush E."/>
            <person name="McMillan D."/>
            <person name="Attenborough R."/>
            <person name="Rens W."/>
            <person name="Ferguson-Smith M."/>
            <person name="Lefevre C.M."/>
            <person name="Sharp J.A."/>
            <person name="Nicholas K.R."/>
            <person name="Ray D.A."/>
            <person name="Kube M."/>
            <person name="Reinhardt R."/>
            <person name="Pringle T.H."/>
            <person name="Taylor J."/>
            <person name="Jones R.C."/>
            <person name="Nixon B."/>
            <person name="Dacheux J.L."/>
            <person name="Niwa H."/>
            <person name="Sekita Y."/>
            <person name="Huang X."/>
            <person name="Stark A."/>
            <person name="Kheradpour P."/>
            <person name="Kellis M."/>
            <person name="Flicek P."/>
            <person name="Chen Y."/>
            <person name="Webber C."/>
            <person name="Hardison R."/>
            <person name="Nelson J."/>
            <person name="Hallsworth-Pepin K."/>
            <person name="Delehaunty K."/>
            <person name="Markovic C."/>
            <person name="Minx P."/>
            <person name="Feng Y."/>
            <person name="Kremitzki C."/>
            <person name="Mitreva M."/>
            <person name="Glasscock J."/>
            <person name="Wylie T."/>
            <person name="Wohldmann P."/>
            <person name="Thiru P."/>
            <person name="Nhan M.N."/>
            <person name="Pohl C.S."/>
            <person name="Smith S.M."/>
            <person name="Hou S."/>
            <person name="Nefedov M."/>
            <person name="de Jong P.J."/>
            <person name="Renfree M.B."/>
            <person name="Mardis E.R."/>
            <person name="Wilson R.K."/>
        </authorList>
    </citation>
    <scope>NUCLEOTIDE SEQUENCE [LARGE SCALE GENOMIC DNA]</scope>
    <source>
        <strain evidence="14 15">Glennie</strain>
    </source>
</reference>
<dbReference type="Gene3D" id="1.20.1070.10">
    <property type="entry name" value="Rhodopsin 7-helix transmembrane proteins"/>
    <property type="match status" value="1"/>
</dbReference>
<evidence type="ECO:0000256" key="11">
    <source>
        <dbReference type="ARBA" id="ARBA00023180"/>
    </source>
</evidence>
<keyword evidence="10 13" id="KW-0675">Receptor</keyword>
<dbReference type="Proteomes" id="UP000002279">
    <property type="component" value="Chromosome X3"/>
</dbReference>
<dbReference type="InParanoid" id="F7BJ53"/>
<evidence type="ECO:0000256" key="8">
    <source>
        <dbReference type="ARBA" id="ARBA00023040"/>
    </source>
</evidence>
<comment type="subcellular location">
    <subcellularLocation>
        <location evidence="2 13">Cell membrane</location>
        <topology evidence="2 13">Multi-pass membrane protein</topology>
    </subcellularLocation>
</comment>
<dbReference type="PANTHER" id="PTHR24062">
    <property type="entry name" value="VOMERONASAL TYPE-1 RECEPTOR"/>
    <property type="match status" value="1"/>
</dbReference>
<keyword evidence="12 13" id="KW-0807">Transducer</keyword>
<evidence type="ECO:0000256" key="2">
    <source>
        <dbReference type="ARBA" id="ARBA00004651"/>
    </source>
</evidence>
<comment type="similarity">
    <text evidence="3 13">Belongs to the G-protein coupled receptor 1 family.</text>
</comment>
<keyword evidence="8 13" id="KW-0297">G-protein coupled receptor</keyword>
<dbReference type="GO" id="GO:0016503">
    <property type="term" value="F:pheromone receptor activity"/>
    <property type="evidence" value="ECO:0007669"/>
    <property type="project" value="InterPro"/>
</dbReference>
<feature type="transmembrane region" description="Helical" evidence="13">
    <location>
        <begin position="128"/>
        <end position="149"/>
    </location>
</feature>
<dbReference type="GO" id="GO:0005550">
    <property type="term" value="F:pheromone binding"/>
    <property type="evidence" value="ECO:0000318"/>
    <property type="project" value="GO_Central"/>
</dbReference>
<dbReference type="SUPFAM" id="SSF81321">
    <property type="entry name" value="Family A G protein-coupled receptor-like"/>
    <property type="match status" value="1"/>
</dbReference>
<evidence type="ECO:0000313" key="14">
    <source>
        <dbReference type="Ensembl" id="ENSOANP00000006966.2"/>
    </source>
</evidence>
<comment type="caution">
    <text evidence="13">Lacks conserved residue(s) required for the propagation of feature annotation.</text>
</comment>
<reference evidence="14" key="2">
    <citation type="submission" date="2025-08" db="UniProtKB">
        <authorList>
            <consortium name="Ensembl"/>
        </authorList>
    </citation>
    <scope>IDENTIFICATION</scope>
    <source>
        <strain evidence="14">Glennie</strain>
    </source>
</reference>
<evidence type="ECO:0000256" key="3">
    <source>
        <dbReference type="ARBA" id="ARBA00010663"/>
    </source>
</evidence>
<keyword evidence="15" id="KW-1185">Reference proteome</keyword>
<keyword evidence="11" id="KW-0325">Glycoprotein</keyword>
<dbReference type="HOGENOM" id="CLU_058641_4_0_1"/>
<keyword evidence="5 13" id="KW-0589">Pheromone response</keyword>
<evidence type="ECO:0000256" key="10">
    <source>
        <dbReference type="ARBA" id="ARBA00023170"/>
    </source>
</evidence>
<dbReference type="GO" id="GO:0005886">
    <property type="term" value="C:plasma membrane"/>
    <property type="evidence" value="ECO:0000318"/>
    <property type="project" value="GO_Central"/>
</dbReference>
<feature type="transmembrane region" description="Helical" evidence="13">
    <location>
        <begin position="12"/>
        <end position="35"/>
    </location>
</feature>
<sequence length="324" mass="36216">KTTRDHILGISYLSQTVLGVLGNTAMFLVYVRIFVARPQQQKPTDLILTHPSGTNTVTLLTRGVPETMAAFGMKNILDDVGCKIVLYVRRVARGLSICTTCLLSVFQAVTVGPGTSRWSRFKPGAPRYILPSFLFFWILNMLISISLIVSAPTTTNISITRHIYVSKYCSSMPRGSDVIVVVTLTATTLRDLVFVCLMAWAGGYTVIVLRRHHRRVRHVHGVSRPLRSSTETRAIHTILLLVGCYVCFCWTTSCMALYLGSAKEYDPRLQRVSDFLSACYPLLCPWGLISRDPRIHRPRSVLENQSGPSLPVAGSIHRSIKRMY</sequence>
<dbReference type="PRINTS" id="PR01534">
    <property type="entry name" value="VOMERONASL1R"/>
</dbReference>
<evidence type="ECO:0000256" key="7">
    <source>
        <dbReference type="ARBA" id="ARBA00022989"/>
    </source>
</evidence>
<evidence type="ECO:0000256" key="4">
    <source>
        <dbReference type="ARBA" id="ARBA00022475"/>
    </source>
</evidence>
<proteinExistence type="inferred from homology"/>
<evidence type="ECO:0000256" key="1">
    <source>
        <dbReference type="ARBA" id="ARBA00003878"/>
    </source>
</evidence>
<feature type="transmembrane region" description="Helical" evidence="13">
    <location>
        <begin position="234"/>
        <end position="260"/>
    </location>
</feature>
<dbReference type="Bgee" id="ENSOANG00000037225">
    <property type="expression patterns" value="Expressed in testis"/>
</dbReference>
<feature type="transmembrane region" description="Helical" evidence="13">
    <location>
        <begin position="192"/>
        <end position="209"/>
    </location>
</feature>
<evidence type="ECO:0000256" key="13">
    <source>
        <dbReference type="RuleBase" id="RU364061"/>
    </source>
</evidence>
<organism evidence="14 15">
    <name type="scientific">Ornithorhynchus anatinus</name>
    <name type="common">Duckbill platypus</name>
    <dbReference type="NCBI Taxonomy" id="9258"/>
    <lineage>
        <taxon>Eukaryota</taxon>
        <taxon>Metazoa</taxon>
        <taxon>Chordata</taxon>
        <taxon>Craniata</taxon>
        <taxon>Vertebrata</taxon>
        <taxon>Euteleostomi</taxon>
        <taxon>Mammalia</taxon>
        <taxon>Monotremata</taxon>
        <taxon>Ornithorhynchidae</taxon>
        <taxon>Ornithorhynchus</taxon>
    </lineage>
</organism>
<evidence type="ECO:0000313" key="15">
    <source>
        <dbReference type="Proteomes" id="UP000002279"/>
    </source>
</evidence>
<keyword evidence="7 13" id="KW-1133">Transmembrane helix</keyword>
<accession>F7BJ53</accession>
<dbReference type="InterPro" id="IPR004072">
    <property type="entry name" value="Vmron_rcpt_1"/>
</dbReference>
<protein>
    <recommendedName>
        <fullName evidence="13">Vomeronasal type-1 receptor</fullName>
    </recommendedName>
</protein>
<dbReference type="GeneTree" id="ENSGT00960000186612"/>
<evidence type="ECO:0000256" key="12">
    <source>
        <dbReference type="ARBA" id="ARBA00023224"/>
    </source>
</evidence>
<name>F7BJ53_ORNAN</name>
<keyword evidence="4 13" id="KW-1003">Cell membrane</keyword>
<evidence type="ECO:0000256" key="6">
    <source>
        <dbReference type="ARBA" id="ARBA00022692"/>
    </source>
</evidence>
<dbReference type="FunCoup" id="F7BJ53">
    <property type="interactions" value="3"/>
</dbReference>
<dbReference type="FunFam" id="1.20.1070.10:FF:000033">
    <property type="entry name" value="Vomeronasal type-1 receptor"/>
    <property type="match status" value="1"/>
</dbReference>
<dbReference type="Pfam" id="PF03402">
    <property type="entry name" value="V1R"/>
    <property type="match status" value="1"/>
</dbReference>
<evidence type="ECO:0000256" key="5">
    <source>
        <dbReference type="ARBA" id="ARBA00022507"/>
    </source>
</evidence>
<evidence type="ECO:0000256" key="9">
    <source>
        <dbReference type="ARBA" id="ARBA00023136"/>
    </source>
</evidence>
<keyword evidence="6 13" id="KW-0812">Transmembrane</keyword>
<dbReference type="Ensembl" id="ENSOANT00000006968.2">
    <property type="protein sequence ID" value="ENSOANP00000006966.2"/>
    <property type="gene ID" value="ENSOANG00000037225.1"/>
</dbReference>
<comment type="function">
    <text evidence="1">Putative pheromone receptor.</text>
</comment>
<keyword evidence="9 13" id="KW-0472">Membrane</keyword>
<reference evidence="14" key="3">
    <citation type="submission" date="2025-09" db="UniProtKB">
        <authorList>
            <consortium name="Ensembl"/>
        </authorList>
    </citation>
    <scope>IDENTIFICATION</scope>
    <source>
        <strain evidence="14">Glennie</strain>
    </source>
</reference>
<dbReference type="eggNOG" id="ENOG502RD1P">
    <property type="taxonomic scope" value="Eukaryota"/>
</dbReference>
<dbReference type="AlphaFoldDB" id="F7BJ53"/>
<dbReference type="GO" id="GO:0019236">
    <property type="term" value="P:response to pheromone"/>
    <property type="evidence" value="ECO:0007669"/>
    <property type="project" value="UniProtKB-KW"/>
</dbReference>